<evidence type="ECO:0000256" key="4">
    <source>
        <dbReference type="PROSITE-ProRule" id="PRU00023"/>
    </source>
</evidence>
<dbReference type="PANTHER" id="PTHR24161">
    <property type="entry name" value="ANK_REP_REGION DOMAIN-CONTAINING PROTEIN-RELATED"/>
    <property type="match status" value="1"/>
</dbReference>
<dbReference type="OrthoDB" id="4369982at2759"/>
<keyword evidence="7" id="KW-1185">Reference proteome</keyword>
<protein>
    <recommendedName>
        <fullName evidence="1">protein S-acyltransferase</fullName>
        <ecNumber evidence="1">2.3.1.225</ecNumber>
    </recommendedName>
</protein>
<evidence type="ECO:0000313" key="6">
    <source>
        <dbReference type="EMBL" id="EPS27670.1"/>
    </source>
</evidence>
<evidence type="ECO:0000256" key="5">
    <source>
        <dbReference type="SAM" id="MobiDB-lite"/>
    </source>
</evidence>
<organism evidence="6 7">
    <name type="scientific">Penicillium oxalicum (strain 114-2 / CGMCC 5302)</name>
    <name type="common">Penicillium decumbens</name>
    <dbReference type="NCBI Taxonomy" id="933388"/>
    <lineage>
        <taxon>Eukaryota</taxon>
        <taxon>Fungi</taxon>
        <taxon>Dikarya</taxon>
        <taxon>Ascomycota</taxon>
        <taxon>Pezizomycotina</taxon>
        <taxon>Eurotiomycetes</taxon>
        <taxon>Eurotiomycetidae</taxon>
        <taxon>Eurotiales</taxon>
        <taxon>Aspergillaceae</taxon>
        <taxon>Penicillium</taxon>
    </lineage>
</organism>
<proteinExistence type="predicted"/>
<feature type="repeat" description="ANK" evidence="4">
    <location>
        <begin position="175"/>
        <end position="207"/>
    </location>
</feature>
<dbReference type="Proteomes" id="UP000019376">
    <property type="component" value="Unassembled WGS sequence"/>
</dbReference>
<dbReference type="HOGENOM" id="CLU_1166187_0_0_1"/>
<dbReference type="InterPro" id="IPR002110">
    <property type="entry name" value="Ankyrin_rpt"/>
</dbReference>
<evidence type="ECO:0000256" key="2">
    <source>
        <dbReference type="ARBA" id="ARBA00022737"/>
    </source>
</evidence>
<sequence>MKSRIAELERENESLRQQINLAFAEQSTQPSQSQSNSRDDLSSNQSIQWDQDGELGSMILEANFLPHGDLKGYSSLDSTSTVDELSRLQLSAGLGSDVSSLSQLPENFHTLSGSSLDAKEDTSAMVPHPMFTRCTQAGNAGNATNALHLATASGNSKCVEILLEHGFDVNSIDTNGRTALMHASSLGSADLIRLLLDRGADGSVRAPDGYTALEIAAQLGNANALSALLTSQPSKMMT</sequence>
<dbReference type="AlphaFoldDB" id="S7ZAN2"/>
<name>S7ZAN2_PENO1</name>
<dbReference type="Pfam" id="PF12796">
    <property type="entry name" value="Ank_2"/>
    <property type="match status" value="1"/>
</dbReference>
<dbReference type="SMART" id="SM00248">
    <property type="entry name" value="ANK"/>
    <property type="match status" value="3"/>
</dbReference>
<keyword evidence="2" id="KW-0677">Repeat</keyword>
<dbReference type="InterPro" id="IPR036770">
    <property type="entry name" value="Ankyrin_rpt-contain_sf"/>
</dbReference>
<gene>
    <name evidence="6" type="ORF">PDE_02614</name>
</gene>
<evidence type="ECO:0000313" key="7">
    <source>
        <dbReference type="Proteomes" id="UP000019376"/>
    </source>
</evidence>
<feature type="region of interest" description="Disordered" evidence="5">
    <location>
        <begin position="23"/>
        <end position="45"/>
    </location>
</feature>
<dbReference type="EMBL" id="KB644410">
    <property type="protein sequence ID" value="EPS27670.1"/>
    <property type="molecule type" value="Genomic_DNA"/>
</dbReference>
<evidence type="ECO:0000256" key="1">
    <source>
        <dbReference type="ARBA" id="ARBA00012210"/>
    </source>
</evidence>
<dbReference type="Gene3D" id="1.25.40.20">
    <property type="entry name" value="Ankyrin repeat-containing domain"/>
    <property type="match status" value="1"/>
</dbReference>
<dbReference type="PROSITE" id="PS50297">
    <property type="entry name" value="ANK_REP_REGION"/>
    <property type="match status" value="2"/>
</dbReference>
<reference evidence="6 7" key="1">
    <citation type="journal article" date="2013" name="PLoS ONE">
        <title>Genomic and secretomic analyses reveal unique features of the lignocellulolytic enzyme system of Penicillium decumbens.</title>
        <authorList>
            <person name="Liu G."/>
            <person name="Zhang L."/>
            <person name="Wei X."/>
            <person name="Zou G."/>
            <person name="Qin Y."/>
            <person name="Ma L."/>
            <person name="Li J."/>
            <person name="Zheng H."/>
            <person name="Wang S."/>
            <person name="Wang C."/>
            <person name="Xun L."/>
            <person name="Zhao G.-P."/>
            <person name="Zhou Z."/>
            <person name="Qu Y."/>
        </authorList>
    </citation>
    <scope>NUCLEOTIDE SEQUENCE [LARGE SCALE GENOMIC DNA]</scope>
    <source>
        <strain evidence="7">114-2 / CGMCC 5302</strain>
    </source>
</reference>
<dbReference type="SUPFAM" id="SSF48403">
    <property type="entry name" value="Ankyrin repeat"/>
    <property type="match status" value="1"/>
</dbReference>
<feature type="repeat" description="ANK" evidence="4">
    <location>
        <begin position="142"/>
        <end position="174"/>
    </location>
</feature>
<dbReference type="PhylomeDB" id="S7ZAN2"/>
<dbReference type="PANTHER" id="PTHR24161:SF85">
    <property type="entry name" value="PALMITOYLTRANSFERASE HIP14"/>
    <property type="match status" value="1"/>
</dbReference>
<evidence type="ECO:0000256" key="3">
    <source>
        <dbReference type="ARBA" id="ARBA00023043"/>
    </source>
</evidence>
<keyword evidence="3 4" id="KW-0040">ANK repeat</keyword>
<feature type="compositionally biased region" description="Low complexity" evidence="5">
    <location>
        <begin position="26"/>
        <end position="36"/>
    </location>
</feature>
<dbReference type="PROSITE" id="PS50088">
    <property type="entry name" value="ANK_REPEAT"/>
    <property type="match status" value="2"/>
</dbReference>
<dbReference type="STRING" id="933388.S7ZAN2"/>
<dbReference type="GO" id="GO:0019706">
    <property type="term" value="F:protein-cysteine S-palmitoyltransferase activity"/>
    <property type="evidence" value="ECO:0007669"/>
    <property type="project" value="UniProtKB-EC"/>
</dbReference>
<dbReference type="EC" id="2.3.1.225" evidence="1"/>
<accession>S7ZAN2</accession>